<dbReference type="EMBL" id="AAZJ01000001">
    <property type="protein sequence ID" value="EDK15004.1"/>
    <property type="molecule type" value="Genomic_DNA"/>
</dbReference>
<gene>
    <name evidence="1" type="ORF">CGSHiR3021_10865</name>
</gene>
<evidence type="ECO:0000313" key="1">
    <source>
        <dbReference type="EMBL" id="EDK15004.1"/>
    </source>
</evidence>
<reference evidence="1 2" key="1">
    <citation type="journal article" date="2007" name="Genome Biol.">
        <title>Characterization and modeling of the Haemophilus influenzae core and supragenomes based on the complete genomic sequences of Rd and 12 clinical nontypeable strains.</title>
        <authorList>
            <person name="Hogg J.S."/>
            <person name="Hu F.Z."/>
            <person name="Janto B."/>
            <person name="Boissy R."/>
            <person name="Hayes J."/>
            <person name="Keefe R."/>
            <person name="Post J.C."/>
            <person name="Ehrlich G.D."/>
        </authorList>
    </citation>
    <scope>NUCLEOTIDE SEQUENCE [LARGE SCALE GENOMIC DNA]</scope>
    <source>
        <strain evidence="1 2">22.4-21</strain>
    </source>
</reference>
<dbReference type="Proteomes" id="UP000005596">
    <property type="component" value="Unassembled WGS sequence"/>
</dbReference>
<sequence>MEPLKYAEAPTSVAAAVIEARKK</sequence>
<name>A4NW69_HAEIF</name>
<dbReference type="BioCyc" id="HINF375063:G119K-428-MONOMER"/>
<protein>
    <submittedName>
        <fullName evidence="1">Uncharacterized protein</fullName>
    </submittedName>
</protein>
<evidence type="ECO:0000313" key="2">
    <source>
        <dbReference type="Proteomes" id="UP000005596"/>
    </source>
</evidence>
<organism evidence="1 2">
    <name type="scientific">Haemophilus influenzae 22.4-21</name>
    <dbReference type="NCBI Taxonomy" id="375063"/>
    <lineage>
        <taxon>Bacteria</taxon>
        <taxon>Pseudomonadati</taxon>
        <taxon>Pseudomonadota</taxon>
        <taxon>Gammaproteobacteria</taxon>
        <taxon>Pasteurellales</taxon>
        <taxon>Pasteurellaceae</taxon>
        <taxon>Haemophilus</taxon>
    </lineage>
</organism>
<proteinExistence type="predicted"/>
<dbReference type="AlphaFoldDB" id="A4NW69"/>
<accession>A4NW69</accession>